<evidence type="ECO:0000259" key="3">
    <source>
        <dbReference type="SMART" id="SM00981"/>
    </source>
</evidence>
<feature type="domain" description="THUMP" evidence="3">
    <location>
        <begin position="57"/>
        <end position="155"/>
    </location>
</feature>
<dbReference type="PANTHER" id="PTHR47313:SF1">
    <property type="entry name" value="RIBOSOMAL RNA LARGE SUBUNIT METHYLTRANSFERASE K_L"/>
    <property type="match status" value="1"/>
</dbReference>
<gene>
    <name evidence="4" type="ORF">SAMN04515656_11475</name>
</gene>
<dbReference type="InterPro" id="IPR054170">
    <property type="entry name" value="RlmL_1st"/>
</dbReference>
<dbReference type="AlphaFoldDB" id="A0A1H4CAM1"/>
<dbReference type="PANTHER" id="PTHR47313">
    <property type="entry name" value="RIBOSOMAL RNA LARGE SUBUNIT METHYLTRANSFERASE K/L"/>
    <property type="match status" value="1"/>
</dbReference>
<dbReference type="Gene3D" id="3.30.2130.30">
    <property type="match status" value="1"/>
</dbReference>
<dbReference type="InterPro" id="IPR004114">
    <property type="entry name" value="THUMP_dom"/>
</dbReference>
<dbReference type="PROSITE" id="PS01261">
    <property type="entry name" value="UPF0020"/>
    <property type="match status" value="1"/>
</dbReference>
<dbReference type="InterPro" id="IPR029063">
    <property type="entry name" value="SAM-dependent_MTases_sf"/>
</dbReference>
<dbReference type="SMART" id="SM00981">
    <property type="entry name" value="THUMP"/>
    <property type="match status" value="1"/>
</dbReference>
<organism evidence="4 5">
    <name type="scientific">Eubacterium aggregans</name>
    <dbReference type="NCBI Taxonomy" id="81409"/>
    <lineage>
        <taxon>Bacteria</taxon>
        <taxon>Bacillati</taxon>
        <taxon>Bacillota</taxon>
        <taxon>Clostridia</taxon>
        <taxon>Eubacteriales</taxon>
        <taxon>Eubacteriaceae</taxon>
        <taxon>Eubacterium</taxon>
    </lineage>
</organism>
<keyword evidence="1 4" id="KW-0489">Methyltransferase</keyword>
<evidence type="ECO:0000313" key="5">
    <source>
        <dbReference type="Proteomes" id="UP000199394"/>
    </source>
</evidence>
<dbReference type="InterPro" id="IPR000241">
    <property type="entry name" value="RlmKL-like_Mtase"/>
</dbReference>
<dbReference type="Gene3D" id="3.40.50.150">
    <property type="entry name" value="Vaccinia Virus protein VP39"/>
    <property type="match status" value="1"/>
</dbReference>
<dbReference type="InterPro" id="IPR002052">
    <property type="entry name" value="DNA_methylase_N6_adenine_CS"/>
</dbReference>
<keyword evidence="2" id="KW-0808">Transferase</keyword>
<dbReference type="InterPro" id="IPR053943">
    <property type="entry name" value="RlmKL-like_Mtase_CS"/>
</dbReference>
<dbReference type="Pfam" id="PF01170">
    <property type="entry name" value="UPF0020"/>
    <property type="match status" value="1"/>
</dbReference>
<dbReference type="EMBL" id="FNRK01000014">
    <property type="protein sequence ID" value="SEA57370.1"/>
    <property type="molecule type" value="Genomic_DNA"/>
</dbReference>
<protein>
    <submittedName>
        <fullName evidence="4">Putative N6-adenine-specific DNA methylase</fullName>
    </submittedName>
</protein>
<reference evidence="4 5" key="1">
    <citation type="submission" date="2016-10" db="EMBL/GenBank/DDBJ databases">
        <authorList>
            <person name="de Groot N.N."/>
        </authorList>
    </citation>
    <scope>NUCLEOTIDE SEQUENCE [LARGE SCALE GENOMIC DNA]</scope>
    <source>
        <strain evidence="4 5">SR12</strain>
    </source>
</reference>
<name>A0A1H4CAM1_9FIRM</name>
<dbReference type="PRINTS" id="PR00507">
    <property type="entry name" value="N12N6MTFRASE"/>
</dbReference>
<evidence type="ECO:0000313" key="4">
    <source>
        <dbReference type="EMBL" id="SEA57370.1"/>
    </source>
</evidence>
<dbReference type="GO" id="GO:0008990">
    <property type="term" value="F:rRNA (guanine-N2-)-methyltransferase activity"/>
    <property type="evidence" value="ECO:0007669"/>
    <property type="project" value="TreeGrafter"/>
</dbReference>
<evidence type="ECO:0000256" key="2">
    <source>
        <dbReference type="ARBA" id="ARBA00022679"/>
    </source>
</evidence>
<sequence length="394" mass="44408">MTIQLIATTAFGLESVVKDEVKDLGYTIDQVENGRVYFSGGLDAIARSNLWLRCADRVLLVMGTFRATTFDALFEATKALPWERWIPEDGIFPAAKITSVKSTLFSKSDGQRIVKKAVVERLKMAYGVEWFPETRGHYPIHIQILKDEVVLSIDTSGSGLNKRGYREYGNDAPLKETIAAALVKLSRWRPDRYFLDPLCGSGTIVIEAAMIGKNMAPGLKRSFVSEEWDAIPKDLWADARTQAEEAINDKSFRLLGSDIDSRALKQARTNADLAGVGDLVAFQRLPVKEIATKRRYGVIVTNPPYGERMGDKKEVEALYREMGRAFMALEDWSYFIICGYEGFEKCFGKKATKNRKLYNSTLKTYFYQYFGPLPPRKRFNPEAAGKDPEVEPAE</sequence>
<dbReference type="PROSITE" id="PS00092">
    <property type="entry name" value="N6_MTASE"/>
    <property type="match status" value="1"/>
</dbReference>
<dbReference type="Proteomes" id="UP000199394">
    <property type="component" value="Unassembled WGS sequence"/>
</dbReference>
<dbReference type="Pfam" id="PF02926">
    <property type="entry name" value="THUMP"/>
    <property type="match status" value="1"/>
</dbReference>
<proteinExistence type="predicted"/>
<evidence type="ECO:0000256" key="1">
    <source>
        <dbReference type="ARBA" id="ARBA00022603"/>
    </source>
</evidence>
<dbReference type="OrthoDB" id="9809404at2"/>
<dbReference type="CDD" id="cd11715">
    <property type="entry name" value="THUMP_AdoMetMT"/>
    <property type="match status" value="1"/>
</dbReference>
<keyword evidence="5" id="KW-1185">Reference proteome</keyword>
<dbReference type="Pfam" id="PF22020">
    <property type="entry name" value="RlmL_1st"/>
    <property type="match status" value="1"/>
</dbReference>
<dbReference type="RefSeq" id="WP_090307914.1">
    <property type="nucleotide sequence ID" value="NZ_FNRK01000014.1"/>
</dbReference>
<accession>A0A1H4CAM1</accession>
<dbReference type="SUPFAM" id="SSF53335">
    <property type="entry name" value="S-adenosyl-L-methionine-dependent methyltransferases"/>
    <property type="match status" value="1"/>
</dbReference>
<dbReference type="STRING" id="81409.SAMN04515656_11475"/>
<dbReference type="GO" id="GO:0003723">
    <property type="term" value="F:RNA binding"/>
    <property type="evidence" value="ECO:0007669"/>
    <property type="project" value="InterPro"/>
</dbReference>
<dbReference type="GO" id="GO:0070043">
    <property type="term" value="F:rRNA (guanine-N7-)-methyltransferase activity"/>
    <property type="evidence" value="ECO:0007669"/>
    <property type="project" value="TreeGrafter"/>
</dbReference>